<accession>A0A242ANS3</accession>
<evidence type="ECO:0000313" key="1">
    <source>
        <dbReference type="EMBL" id="OTN82243.1"/>
    </source>
</evidence>
<evidence type="ECO:0000313" key="2">
    <source>
        <dbReference type="Proteomes" id="UP000194885"/>
    </source>
</evidence>
<comment type="caution">
    <text evidence="1">The sequence shown here is derived from an EMBL/GenBank/DDBJ whole genome shotgun (WGS) entry which is preliminary data.</text>
</comment>
<reference evidence="1 2" key="1">
    <citation type="submission" date="2017-05" db="EMBL/GenBank/DDBJ databases">
        <title>The Genome Sequence of Enterococcus faecium 7H8_DIV0219.</title>
        <authorList>
            <consortium name="The Broad Institute Genomics Platform"/>
            <consortium name="The Broad Institute Genomic Center for Infectious Diseases"/>
            <person name="Earl A."/>
            <person name="Manson A."/>
            <person name="Schwartman J."/>
            <person name="Gilmore M."/>
            <person name="Abouelleil A."/>
            <person name="Cao P."/>
            <person name="Chapman S."/>
            <person name="Cusick C."/>
            <person name="Shea T."/>
            <person name="Young S."/>
            <person name="Neafsey D."/>
            <person name="Nusbaum C."/>
            <person name="Birren B."/>
        </authorList>
    </citation>
    <scope>NUCLEOTIDE SEQUENCE [LARGE SCALE GENOMIC DNA]</scope>
    <source>
        <strain evidence="1 2">7H8_DIV0219</strain>
    </source>
</reference>
<dbReference type="RefSeq" id="WP_086324079.1">
    <property type="nucleotide sequence ID" value="NZ_NGKW01000047.1"/>
</dbReference>
<organism evidence="1 2">
    <name type="scientific">Enterococcus faecium</name>
    <name type="common">Streptococcus faecium</name>
    <dbReference type="NCBI Taxonomy" id="1352"/>
    <lineage>
        <taxon>Bacteria</taxon>
        <taxon>Bacillati</taxon>
        <taxon>Bacillota</taxon>
        <taxon>Bacilli</taxon>
        <taxon>Lactobacillales</taxon>
        <taxon>Enterococcaceae</taxon>
        <taxon>Enterococcus</taxon>
    </lineage>
</organism>
<dbReference type="Proteomes" id="UP000194885">
    <property type="component" value="Unassembled WGS sequence"/>
</dbReference>
<dbReference type="AlphaFoldDB" id="A0A242ANS3"/>
<gene>
    <name evidence="1" type="ORF">A5810_003219</name>
</gene>
<sequence length="78" mass="9162">MKKDELSPHVNPTAPHVETKARIDCLVSQEVKRMWQEITENDRSFSSERYYPAHTLERLIRAEYQVMKIFGVQGGRTK</sequence>
<name>A0A242ANS3_ENTFC</name>
<dbReference type="EMBL" id="NGKW01000047">
    <property type="protein sequence ID" value="OTN82243.1"/>
    <property type="molecule type" value="Genomic_DNA"/>
</dbReference>
<proteinExistence type="predicted"/>
<protein>
    <submittedName>
        <fullName evidence="1">Uncharacterized protein</fullName>
    </submittedName>
</protein>